<dbReference type="KEGG" id="ota:OT_ostta05g02530"/>
<dbReference type="STRING" id="70448.A0A090M5P3"/>
<dbReference type="Proteomes" id="UP000009170">
    <property type="component" value="Unassembled WGS sequence"/>
</dbReference>
<comment type="caution">
    <text evidence="3">The sequence shown here is derived from an EMBL/GenBank/DDBJ whole genome shotgun (WGS) entry which is preliminary data.</text>
</comment>
<dbReference type="GO" id="GO:0042765">
    <property type="term" value="C:GPI-anchor transamidase complex"/>
    <property type="evidence" value="ECO:0007669"/>
    <property type="project" value="InterPro"/>
</dbReference>
<keyword evidence="1" id="KW-0812">Transmembrane</keyword>
<reference evidence="3 4" key="2">
    <citation type="journal article" date="2014" name="BMC Genomics">
        <title>An improved genome of the model marine alga Ostreococcus tauri unfolds by assessing Illumina de novo assemblies.</title>
        <authorList>
            <person name="Blanc-Mathieu R."/>
            <person name="Verhelst B."/>
            <person name="Derelle E."/>
            <person name="Rombauts S."/>
            <person name="Bouget F.Y."/>
            <person name="Carre I."/>
            <person name="Chateau A."/>
            <person name="Eyre-Walker A."/>
            <person name="Grimsley N."/>
            <person name="Moreau H."/>
            <person name="Piegu B."/>
            <person name="Rivals E."/>
            <person name="Schackwitz W."/>
            <person name="Van de Peer Y."/>
            <person name="Piganeau G."/>
        </authorList>
    </citation>
    <scope>NUCLEOTIDE SEQUENCE [LARGE SCALE GENOMIC DNA]</scope>
    <source>
        <strain evidence="4">OTTH 0595 / CCAP 157/2 / RCC745</strain>
    </source>
</reference>
<organism evidence="3 4">
    <name type="scientific">Ostreococcus tauri</name>
    <name type="common">Marine green alga</name>
    <dbReference type="NCBI Taxonomy" id="70448"/>
    <lineage>
        <taxon>Eukaryota</taxon>
        <taxon>Viridiplantae</taxon>
        <taxon>Chlorophyta</taxon>
        <taxon>Mamiellophyceae</taxon>
        <taxon>Mamiellales</taxon>
        <taxon>Bathycoccaceae</taxon>
        <taxon>Ostreococcus</taxon>
    </lineage>
</organism>
<accession>A0A090M5P3</accession>
<reference evidence="4" key="1">
    <citation type="journal article" date="2006" name="Proc. Natl. Acad. Sci. U.S.A.">
        <title>Genome analysis of the smallest free-living eukaryote Ostreococcus tauri unveils many unique features.</title>
        <authorList>
            <person name="Derelle E."/>
            <person name="Ferraz C."/>
            <person name="Rombauts S."/>
            <person name="Rouze P."/>
            <person name="Worden A.Z."/>
            <person name="Robbens S."/>
            <person name="Partensky F."/>
            <person name="Degroeve S."/>
            <person name="Echeynie S."/>
            <person name="Cooke R."/>
            <person name="Saeys Y."/>
            <person name="Wuyts J."/>
            <person name="Jabbari K."/>
            <person name="Bowler C."/>
            <person name="Panaud O."/>
            <person name="Piegu B."/>
            <person name="Ball S.G."/>
            <person name="Ral J.-P."/>
            <person name="Bouget F.-Y."/>
            <person name="Piganeau G."/>
            <person name="De Baets B."/>
            <person name="Picard A."/>
            <person name="Delseny M."/>
            <person name="Demaille J."/>
            <person name="Van de Peer Y."/>
            <person name="Moreau H."/>
        </authorList>
    </citation>
    <scope>NUCLEOTIDE SEQUENCE [LARGE SCALE GENOMIC DNA]</scope>
    <source>
        <strain evidence="4">OTTH 0595 / CCAP 157/2 / RCC745</strain>
    </source>
</reference>
<keyword evidence="2" id="KW-0732">Signal</keyword>
<dbReference type="Pfam" id="PF04113">
    <property type="entry name" value="Gpi16"/>
    <property type="match status" value="2"/>
</dbReference>
<dbReference type="PANTHER" id="PTHR12959:SF11">
    <property type="entry name" value="GPI TRANSAMIDASE COMPONENT PIG-T"/>
    <property type="match status" value="1"/>
</dbReference>
<dbReference type="EMBL" id="CAID01000005">
    <property type="protein sequence ID" value="CEF97992.1"/>
    <property type="molecule type" value="Genomic_DNA"/>
</dbReference>
<feature type="transmembrane region" description="Helical" evidence="1">
    <location>
        <begin position="461"/>
        <end position="481"/>
    </location>
</feature>
<sequence length="495" mass="54283">MPPSPASSLVILLVLLASSARALETHDERVTLTPLLDGSLALDFAFESSSTRDDARHRAKTSKTLASTLTTSDAASLEVWFGRGRWNARRWGTPPSTARAIGAEVIGRWRARALAGEGWRRATRTLGGTFCASLRAMDAGAVTTEPALGFRPWDGDERGRVGTVDEDVVKRASLPGEAVCVENLAPWLKQLPCRDRAGLAKALKTAHVVFGARHVTLGARMWMDGDTVRTEQTLMMVLRSDGDAFRGVMDLIKEAGANACVAADSSRVQIHDGDEVRTFDLSAANARALDAWAMRPVRRAPKLFIERFLTGTGNENGGIVIDVERNLEEKNAHASSPIRIRLFQPLPWFVRLYMHTLSVELDGEVVRGATEGIRYVPAKDRVRSSLLELQMVIPSNASTLRLSLDFDKGFLRSREFPPDANRGFDLPSARLDYFALEGDARPSSVYLNGLLLLLPTPDFSMVYNAVALAGSALSILVLTTIRSLTVREAWRDYKV</sequence>
<name>A0A090M5P3_OSTTA</name>
<dbReference type="AlphaFoldDB" id="A0A090M5P3"/>
<keyword evidence="4" id="KW-1185">Reference proteome</keyword>
<evidence type="ECO:0000256" key="2">
    <source>
        <dbReference type="SAM" id="SignalP"/>
    </source>
</evidence>
<proteinExistence type="predicted"/>
<evidence type="ECO:0000313" key="3">
    <source>
        <dbReference type="EMBL" id="CEF97992.1"/>
    </source>
</evidence>
<protein>
    <submittedName>
        <fullName evidence="3">GPI transamidase component PIG-T</fullName>
    </submittedName>
</protein>
<feature type="chain" id="PRO_5001860304" evidence="2">
    <location>
        <begin position="23"/>
        <end position="495"/>
    </location>
</feature>
<dbReference type="PANTHER" id="PTHR12959">
    <property type="entry name" value="GPI TRANSAMIDASE COMPONENT PIG-T-RELATED"/>
    <property type="match status" value="1"/>
</dbReference>
<dbReference type="GeneID" id="9834578"/>
<gene>
    <name evidence="3" type="ORF">OT_ostta05g02530</name>
</gene>
<dbReference type="RefSeq" id="XP_003079362.2">
    <property type="nucleotide sequence ID" value="XM_003079314.2"/>
</dbReference>
<dbReference type="InParanoid" id="A0A090M5P3"/>
<dbReference type="InterPro" id="IPR007245">
    <property type="entry name" value="PIG-T"/>
</dbReference>
<evidence type="ECO:0000313" key="4">
    <source>
        <dbReference type="Proteomes" id="UP000009170"/>
    </source>
</evidence>
<keyword evidence="1" id="KW-1133">Transmembrane helix</keyword>
<dbReference type="OrthoDB" id="331263at2759"/>
<feature type="signal peptide" evidence="2">
    <location>
        <begin position="1"/>
        <end position="22"/>
    </location>
</feature>
<dbReference type="FunCoup" id="A0A090M5P3">
    <property type="interactions" value="1630"/>
</dbReference>
<keyword evidence="1" id="KW-0472">Membrane</keyword>
<dbReference type="GO" id="GO:0016255">
    <property type="term" value="P:attachment of GPI anchor to protein"/>
    <property type="evidence" value="ECO:0007669"/>
    <property type="project" value="InterPro"/>
</dbReference>
<evidence type="ECO:0000256" key="1">
    <source>
        <dbReference type="SAM" id="Phobius"/>
    </source>
</evidence>